<evidence type="ECO:0000256" key="2">
    <source>
        <dbReference type="ARBA" id="ARBA00022840"/>
    </source>
</evidence>
<name>A0ABV0STW6_9TELE</name>
<feature type="domain" description="Spastin/Vps4 C-terminal" evidence="5">
    <location>
        <begin position="160"/>
        <end position="189"/>
    </location>
</feature>
<dbReference type="PANTHER" id="PTHR23077">
    <property type="entry name" value="AAA-FAMILY ATPASE"/>
    <property type="match status" value="1"/>
</dbReference>
<accession>A0ABV0STW6</accession>
<dbReference type="Gene3D" id="1.10.8.60">
    <property type="match status" value="1"/>
</dbReference>
<feature type="domain" description="ATPase AAA-type core" evidence="4">
    <location>
        <begin position="5"/>
        <end position="88"/>
    </location>
</feature>
<keyword evidence="8" id="KW-1185">Reference proteome</keyword>
<evidence type="ECO:0000259" key="4">
    <source>
        <dbReference type="Pfam" id="PF00004"/>
    </source>
</evidence>
<reference evidence="7 8" key="1">
    <citation type="submission" date="2021-06" db="EMBL/GenBank/DDBJ databases">
        <authorList>
            <person name="Palmer J.M."/>
        </authorList>
    </citation>
    <scope>NUCLEOTIDE SEQUENCE [LARGE SCALE GENOMIC DNA]</scope>
    <source>
        <strain evidence="8">if_2019</strain>
        <tissue evidence="7">Muscle</tissue>
    </source>
</reference>
<evidence type="ECO:0000256" key="1">
    <source>
        <dbReference type="ARBA" id="ARBA00022741"/>
    </source>
</evidence>
<dbReference type="InterPro" id="IPR015415">
    <property type="entry name" value="Spast_Vps4_C"/>
</dbReference>
<dbReference type="EMBL" id="JAHRIQ010008782">
    <property type="protein sequence ID" value="MEQ2223556.1"/>
    <property type="molecule type" value="Genomic_DNA"/>
</dbReference>
<dbReference type="Gene3D" id="3.40.50.300">
    <property type="entry name" value="P-loop containing nucleotide triphosphate hydrolases"/>
    <property type="match status" value="1"/>
</dbReference>
<dbReference type="Pfam" id="PF00004">
    <property type="entry name" value="AAA"/>
    <property type="match status" value="1"/>
</dbReference>
<protein>
    <submittedName>
        <fullName evidence="7">Peroxisomal assembly protein</fullName>
    </submittedName>
</protein>
<evidence type="ECO:0000256" key="3">
    <source>
        <dbReference type="RuleBase" id="RU003651"/>
    </source>
</evidence>
<dbReference type="SUPFAM" id="SSF52540">
    <property type="entry name" value="P-loop containing nucleoside triphosphate hydrolases"/>
    <property type="match status" value="1"/>
</dbReference>
<dbReference type="PANTHER" id="PTHR23077:SF9">
    <property type="entry name" value="PEROXISOMAL ATPASE PEX6"/>
    <property type="match status" value="1"/>
</dbReference>
<evidence type="ECO:0000259" key="6">
    <source>
        <dbReference type="Pfam" id="PF17862"/>
    </source>
</evidence>
<gene>
    <name evidence="7" type="primary">PEX6</name>
    <name evidence="7" type="ORF">ILYODFUR_037896</name>
</gene>
<keyword evidence="1 3" id="KW-0547">Nucleotide-binding</keyword>
<comment type="caution">
    <text evidence="7">The sequence shown here is derived from an EMBL/GenBank/DDBJ whole genome shotgun (WGS) entry which is preliminary data.</text>
</comment>
<dbReference type="PROSITE" id="PS00674">
    <property type="entry name" value="AAA"/>
    <property type="match status" value="1"/>
</dbReference>
<sequence>MLCLVFHRARSAAPCVVFFDELDSLAPNRGRSGDSGGVMDRVVSQLLAELDSLQSSAGVFVIGATNRPDLLDQSLLRPGRFDKLVYVGISEDRVSKLQVLQAILRKFQLEPAVNLQDLVDQCPAHMTGADLYALCSDAMTAAIKRKIHLINDGLDSEDSPVLVSVEDFSSALKNFKPSVSEKELQRYRNIHQELTGK</sequence>
<organism evidence="7 8">
    <name type="scientific">Ilyodon furcidens</name>
    <name type="common">goldbreast splitfin</name>
    <dbReference type="NCBI Taxonomy" id="33524"/>
    <lineage>
        <taxon>Eukaryota</taxon>
        <taxon>Metazoa</taxon>
        <taxon>Chordata</taxon>
        <taxon>Craniata</taxon>
        <taxon>Vertebrata</taxon>
        <taxon>Euteleostomi</taxon>
        <taxon>Actinopterygii</taxon>
        <taxon>Neopterygii</taxon>
        <taxon>Teleostei</taxon>
        <taxon>Neoteleostei</taxon>
        <taxon>Acanthomorphata</taxon>
        <taxon>Ovalentaria</taxon>
        <taxon>Atherinomorphae</taxon>
        <taxon>Cyprinodontiformes</taxon>
        <taxon>Goodeidae</taxon>
        <taxon>Ilyodon</taxon>
    </lineage>
</organism>
<evidence type="ECO:0000259" key="5">
    <source>
        <dbReference type="Pfam" id="PF09336"/>
    </source>
</evidence>
<dbReference type="InterPro" id="IPR003959">
    <property type="entry name" value="ATPase_AAA_core"/>
</dbReference>
<dbReference type="InterPro" id="IPR003960">
    <property type="entry name" value="ATPase_AAA_CS"/>
</dbReference>
<proteinExistence type="inferred from homology"/>
<dbReference type="InterPro" id="IPR027417">
    <property type="entry name" value="P-loop_NTPase"/>
</dbReference>
<evidence type="ECO:0000313" key="7">
    <source>
        <dbReference type="EMBL" id="MEQ2223556.1"/>
    </source>
</evidence>
<evidence type="ECO:0000313" key="8">
    <source>
        <dbReference type="Proteomes" id="UP001482620"/>
    </source>
</evidence>
<feature type="domain" description="AAA ATPase AAA+ lid" evidence="6">
    <location>
        <begin position="113"/>
        <end position="151"/>
    </location>
</feature>
<dbReference type="InterPro" id="IPR050168">
    <property type="entry name" value="AAA_ATPase_domain"/>
</dbReference>
<dbReference type="Pfam" id="PF09336">
    <property type="entry name" value="Vps4_C"/>
    <property type="match status" value="1"/>
</dbReference>
<dbReference type="Proteomes" id="UP001482620">
    <property type="component" value="Unassembled WGS sequence"/>
</dbReference>
<comment type="similarity">
    <text evidence="3">Belongs to the AAA ATPase family.</text>
</comment>
<dbReference type="Pfam" id="PF17862">
    <property type="entry name" value="AAA_lid_3"/>
    <property type="match status" value="1"/>
</dbReference>
<keyword evidence="2 3" id="KW-0067">ATP-binding</keyword>
<dbReference type="InterPro" id="IPR041569">
    <property type="entry name" value="AAA_lid_3"/>
</dbReference>